<dbReference type="EMBL" id="JABUMX010000002">
    <property type="protein sequence ID" value="NTS31389.1"/>
    <property type="molecule type" value="Genomic_DNA"/>
</dbReference>
<evidence type="ECO:0008006" key="4">
    <source>
        <dbReference type="Google" id="ProtNLM"/>
    </source>
</evidence>
<accession>A0A849VRU9</accession>
<dbReference type="RefSeq" id="WP_174208015.1">
    <property type="nucleotide sequence ID" value="NZ_JABUMX010000002.1"/>
</dbReference>
<dbReference type="AlphaFoldDB" id="A0A849VRU9"/>
<proteinExistence type="predicted"/>
<comment type="caution">
    <text evidence="2">The sequence shown here is derived from an EMBL/GenBank/DDBJ whole genome shotgun (WGS) entry which is preliminary data.</text>
</comment>
<gene>
    <name evidence="2" type="ORF">HQ945_09000</name>
</gene>
<organism evidence="2 3">
    <name type="scientific">Phyllobacterium pellucidum</name>
    <dbReference type="NCBI Taxonomy" id="2740464"/>
    <lineage>
        <taxon>Bacteria</taxon>
        <taxon>Pseudomonadati</taxon>
        <taxon>Pseudomonadota</taxon>
        <taxon>Alphaproteobacteria</taxon>
        <taxon>Hyphomicrobiales</taxon>
        <taxon>Phyllobacteriaceae</taxon>
        <taxon>Phyllobacterium</taxon>
    </lineage>
</organism>
<dbReference type="Proteomes" id="UP000550508">
    <property type="component" value="Unassembled WGS sequence"/>
</dbReference>
<sequence length="309" mass="33716">MNALVEHESPRLPSLQSGGQVRAIVPQDFEGAWRIATAVCKAGMAPKGLDTPEKAMVAIMHGMEVGMTPMAALQSIAVVNGRPTIWGDGAIGLVRGSGKCEWIKERIEGEGDKLVAICEAKRKGEADPLKGRFSVDDAKKAGLWGKSGPWQQYPKRMLSMRARAFALRDGFADVLRGLGIAEEVQDHQPIRDVTPATAQRTPPKPPAPRAIEQQEQPSTVVDAEIETKVEERDFNGHITEDGEIIEDGEIVDDTAFFERLEEDLAVAQDEASIEEVWTEADPMARFEGDETNQSIALAIKKRALKRIGG</sequence>
<name>A0A849VRU9_9HYPH</name>
<feature type="region of interest" description="Disordered" evidence="1">
    <location>
        <begin position="191"/>
        <end position="219"/>
    </location>
</feature>
<evidence type="ECO:0000256" key="1">
    <source>
        <dbReference type="SAM" id="MobiDB-lite"/>
    </source>
</evidence>
<protein>
    <recommendedName>
        <fullName evidence="4">Recombinase RecT</fullName>
    </recommendedName>
</protein>
<reference evidence="2 3" key="1">
    <citation type="submission" date="2020-05" db="EMBL/GenBank/DDBJ databases">
        <authorList>
            <person name="Kim M.K."/>
        </authorList>
    </citation>
    <scope>NUCLEOTIDE SEQUENCE [LARGE SCALE GENOMIC DNA]</scope>
    <source>
        <strain evidence="2 3">BT25</strain>
    </source>
</reference>
<evidence type="ECO:0000313" key="3">
    <source>
        <dbReference type="Proteomes" id="UP000550508"/>
    </source>
</evidence>
<evidence type="ECO:0000313" key="2">
    <source>
        <dbReference type="EMBL" id="NTS31389.1"/>
    </source>
</evidence>
<keyword evidence="3" id="KW-1185">Reference proteome</keyword>